<gene>
    <name evidence="3" type="ORF">ACFQJC_09665</name>
</gene>
<feature type="transmembrane region" description="Helical" evidence="1">
    <location>
        <begin position="142"/>
        <end position="162"/>
    </location>
</feature>
<keyword evidence="4" id="KW-1185">Reference proteome</keyword>
<feature type="transmembrane region" description="Helical" evidence="1">
    <location>
        <begin position="12"/>
        <end position="40"/>
    </location>
</feature>
<feature type="transmembrane region" description="Helical" evidence="1">
    <location>
        <begin position="290"/>
        <end position="312"/>
    </location>
</feature>
<evidence type="ECO:0000313" key="3">
    <source>
        <dbReference type="EMBL" id="MFC7203783.1"/>
    </source>
</evidence>
<evidence type="ECO:0000256" key="1">
    <source>
        <dbReference type="SAM" id="Phobius"/>
    </source>
</evidence>
<organism evidence="3 4">
    <name type="scientific">Haloferax namakaokahaiae</name>
    <dbReference type="NCBI Taxonomy" id="1748331"/>
    <lineage>
        <taxon>Archaea</taxon>
        <taxon>Methanobacteriati</taxon>
        <taxon>Methanobacteriota</taxon>
        <taxon>Stenosarchaea group</taxon>
        <taxon>Halobacteria</taxon>
        <taxon>Halobacteriales</taxon>
        <taxon>Haloferacaceae</taxon>
        <taxon>Haloferax</taxon>
    </lineage>
</organism>
<dbReference type="InterPro" id="IPR058279">
    <property type="entry name" value="DUF7973"/>
</dbReference>
<evidence type="ECO:0000259" key="2">
    <source>
        <dbReference type="Pfam" id="PF25928"/>
    </source>
</evidence>
<dbReference type="Pfam" id="PF25928">
    <property type="entry name" value="DUF7973"/>
    <property type="match status" value="1"/>
</dbReference>
<sequence length="351" mass="35772">MAFAELWSVEMLAAAFAGGAFGAAVGALPSFTLAGLMVVVGELYALIQRTTDAAIPAVDITGSIAFGVVLGPHVAFGGGAAAVAYAAKRGYLDFDSDYHRAKEVTRGLGSKPDVLAMGGVFGIVGYWIATLSATLAFPLDPVALGVVGSALAHRAVFGYSLVGTTPKRLLDMSPFERRQTAEAGDVIQTDGGLPVEPWLPYQYRWTNVLLLGAVVGVLGGYVAYLTGSAFLTFGISVVVLSLVCAGVPDIPVTHHMALPASTAVLAAVDAPLGSLTPATIASALPLSEALLLGALFGSLGGLLGELAQRVFFAHADTHLDPPAASIVATSFLIGVLALAGVFPSAAWVPLP</sequence>
<accession>A0ABD5ZFW8</accession>
<comment type="caution">
    <text evidence="3">The sequence shown here is derived from an EMBL/GenBank/DDBJ whole genome shotgun (WGS) entry which is preliminary data.</text>
</comment>
<dbReference type="Proteomes" id="UP001596481">
    <property type="component" value="Unassembled WGS sequence"/>
</dbReference>
<dbReference type="EMBL" id="JBHTAA010000005">
    <property type="protein sequence ID" value="MFC7203783.1"/>
    <property type="molecule type" value="Genomic_DNA"/>
</dbReference>
<proteinExistence type="predicted"/>
<dbReference type="RefSeq" id="WP_390223118.1">
    <property type="nucleotide sequence ID" value="NZ_JBHTAA010000005.1"/>
</dbReference>
<feature type="transmembrane region" description="Helical" evidence="1">
    <location>
        <begin position="324"/>
        <end position="348"/>
    </location>
</feature>
<protein>
    <recommendedName>
        <fullName evidence="2">DUF7973 domain-containing protein</fullName>
    </recommendedName>
</protein>
<feature type="transmembrane region" description="Helical" evidence="1">
    <location>
        <begin position="205"/>
        <end position="224"/>
    </location>
</feature>
<feature type="transmembrane region" description="Helical" evidence="1">
    <location>
        <begin position="114"/>
        <end position="136"/>
    </location>
</feature>
<keyword evidence="1" id="KW-1133">Transmembrane helix</keyword>
<dbReference type="AlphaFoldDB" id="A0ABD5ZFW8"/>
<name>A0ABD5ZFW8_9EURY</name>
<reference evidence="3 4" key="1">
    <citation type="journal article" date="2019" name="Int. J. Syst. Evol. Microbiol.">
        <title>The Global Catalogue of Microorganisms (GCM) 10K type strain sequencing project: providing services to taxonomists for standard genome sequencing and annotation.</title>
        <authorList>
            <consortium name="The Broad Institute Genomics Platform"/>
            <consortium name="The Broad Institute Genome Sequencing Center for Infectious Disease"/>
            <person name="Wu L."/>
            <person name="Ma J."/>
        </authorList>
    </citation>
    <scope>NUCLEOTIDE SEQUENCE [LARGE SCALE GENOMIC DNA]</scope>
    <source>
        <strain evidence="3 4">DSM 29988</strain>
    </source>
</reference>
<feature type="domain" description="DUF7973" evidence="2">
    <location>
        <begin position="2"/>
        <end position="350"/>
    </location>
</feature>
<feature type="transmembrane region" description="Helical" evidence="1">
    <location>
        <begin position="230"/>
        <end position="250"/>
    </location>
</feature>
<evidence type="ECO:0000313" key="4">
    <source>
        <dbReference type="Proteomes" id="UP001596481"/>
    </source>
</evidence>
<feature type="transmembrane region" description="Helical" evidence="1">
    <location>
        <begin position="262"/>
        <end position="284"/>
    </location>
</feature>
<keyword evidence="1" id="KW-0812">Transmembrane</keyword>
<keyword evidence="1" id="KW-0472">Membrane</keyword>